<dbReference type="OrthoDB" id="5794312at2759"/>
<dbReference type="Pfam" id="PF03166">
    <property type="entry name" value="MH2"/>
    <property type="match status" value="1"/>
</dbReference>
<name>N6UHM5_DENPD</name>
<evidence type="ECO:0000313" key="3">
    <source>
        <dbReference type="EMBL" id="ENN78137.1"/>
    </source>
</evidence>
<feature type="non-terminal residue" evidence="3">
    <location>
        <position position="1"/>
    </location>
</feature>
<dbReference type="HOGENOM" id="CLU_026736_4_0_1"/>
<dbReference type="GO" id="GO:0000981">
    <property type="term" value="F:DNA-binding transcription factor activity, RNA polymerase II-specific"/>
    <property type="evidence" value="ECO:0007669"/>
    <property type="project" value="TreeGrafter"/>
</dbReference>
<dbReference type="GO" id="GO:0030154">
    <property type="term" value="P:cell differentiation"/>
    <property type="evidence" value="ECO:0007669"/>
    <property type="project" value="TreeGrafter"/>
</dbReference>
<sequence>MQHSGGYMDSIGICPNGTPTGMESPLSIVPPTETPPPGYMSEDGDPIDPNDNMSLSRLTPSPPVDAQPVMYCEPAFWCSISYYELNTRVGETFHASQPSITVDGFTDPSNSERFCLGLLSNVNRNTVVEQTRRHIGKGVRLLPIATKGMDGIRRRFAKFLPVSTAFRHQFNNTRPAATLIFISYIEITQGVPGCNLKIFNNQEFAALLSQSVSQGFEAVFQLTRMCTIRMSFVKGWGAEYRRQTVTSTPCWIELHLNGPLQWLDRVLTQMGSPRLPCSSMS</sequence>
<dbReference type="OMA" id="IEYCEPE"/>
<dbReference type="PROSITE" id="PS51076">
    <property type="entry name" value="MH2"/>
    <property type="match status" value="1"/>
</dbReference>
<keyword evidence="2" id="KW-0804">Transcription</keyword>
<dbReference type="FunFam" id="2.60.200.10:FF:000016">
    <property type="entry name" value="Mothers against decapentaplegic homolog"/>
    <property type="match status" value="1"/>
</dbReference>
<dbReference type="SMART" id="SM00524">
    <property type="entry name" value="DWB"/>
    <property type="match status" value="1"/>
</dbReference>
<dbReference type="GO" id="GO:0050793">
    <property type="term" value="P:regulation of developmental process"/>
    <property type="evidence" value="ECO:0007669"/>
    <property type="project" value="UniProtKB-ARBA"/>
</dbReference>
<dbReference type="GO" id="GO:0045944">
    <property type="term" value="P:positive regulation of transcription by RNA polymerase II"/>
    <property type="evidence" value="ECO:0007669"/>
    <property type="project" value="TreeGrafter"/>
</dbReference>
<dbReference type="GO" id="GO:0071144">
    <property type="term" value="C:heteromeric SMAD protein complex"/>
    <property type="evidence" value="ECO:0007669"/>
    <property type="project" value="TreeGrafter"/>
</dbReference>
<dbReference type="GO" id="GO:0070411">
    <property type="term" value="F:I-SMAD binding"/>
    <property type="evidence" value="ECO:0007669"/>
    <property type="project" value="TreeGrafter"/>
</dbReference>
<protein>
    <submittedName>
        <fullName evidence="3">Uncharacterized protein</fullName>
    </submittedName>
</protein>
<dbReference type="PANTHER" id="PTHR13703:SF25">
    <property type="entry name" value="MOTHERS AGAINST DECAPENTAPLEGIC HOMOLOG"/>
    <property type="match status" value="1"/>
</dbReference>
<evidence type="ECO:0000256" key="1">
    <source>
        <dbReference type="ARBA" id="ARBA00023015"/>
    </source>
</evidence>
<gene>
    <name evidence="3" type="ORF">YQE_05291</name>
</gene>
<dbReference type="EMBL" id="KB740923">
    <property type="protein sequence ID" value="ENN78137.1"/>
    <property type="molecule type" value="Genomic_DNA"/>
</dbReference>
<proteinExistence type="predicted"/>
<dbReference type="GO" id="GO:0009791">
    <property type="term" value="P:post-embryonic development"/>
    <property type="evidence" value="ECO:0007669"/>
    <property type="project" value="UniProtKB-ARBA"/>
</dbReference>
<dbReference type="GO" id="GO:0060395">
    <property type="term" value="P:SMAD protein signal transduction"/>
    <property type="evidence" value="ECO:0007669"/>
    <property type="project" value="TreeGrafter"/>
</dbReference>
<dbReference type="InterPro" id="IPR001132">
    <property type="entry name" value="SMAD_dom_Dwarfin-type"/>
</dbReference>
<dbReference type="InterPro" id="IPR013790">
    <property type="entry name" value="Dwarfin"/>
</dbReference>
<accession>N6UHM5</accession>
<organism evidence="3">
    <name type="scientific">Dendroctonus ponderosae</name>
    <name type="common">Mountain pine beetle</name>
    <dbReference type="NCBI Taxonomy" id="77166"/>
    <lineage>
        <taxon>Eukaryota</taxon>
        <taxon>Metazoa</taxon>
        <taxon>Ecdysozoa</taxon>
        <taxon>Arthropoda</taxon>
        <taxon>Hexapoda</taxon>
        <taxon>Insecta</taxon>
        <taxon>Pterygota</taxon>
        <taxon>Neoptera</taxon>
        <taxon>Endopterygota</taxon>
        <taxon>Coleoptera</taxon>
        <taxon>Polyphaga</taxon>
        <taxon>Cucujiformia</taxon>
        <taxon>Curculionidae</taxon>
        <taxon>Scolytinae</taxon>
        <taxon>Dendroctonus</taxon>
    </lineage>
</organism>
<evidence type="ECO:0000256" key="2">
    <source>
        <dbReference type="ARBA" id="ARBA00023163"/>
    </source>
</evidence>
<keyword evidence="1" id="KW-0805">Transcription regulation</keyword>
<dbReference type="GO" id="GO:0032924">
    <property type="term" value="P:activin receptor signaling pathway"/>
    <property type="evidence" value="ECO:0007669"/>
    <property type="project" value="TreeGrafter"/>
</dbReference>
<dbReference type="AlphaFoldDB" id="N6UHM5"/>
<dbReference type="InterPro" id="IPR017855">
    <property type="entry name" value="SMAD-like_dom_sf"/>
</dbReference>
<dbReference type="GO" id="GO:0051239">
    <property type="term" value="P:regulation of multicellular organismal process"/>
    <property type="evidence" value="ECO:0007669"/>
    <property type="project" value="UniProtKB-ARBA"/>
</dbReference>
<dbReference type="PANTHER" id="PTHR13703">
    <property type="entry name" value="SMAD"/>
    <property type="match status" value="1"/>
</dbReference>
<reference evidence="3" key="1">
    <citation type="journal article" date="2013" name="Genome Biol.">
        <title>Draft genome of the mountain pine beetle, Dendroctonus ponderosae Hopkins, a major forest pest.</title>
        <authorList>
            <person name="Keeling C.I."/>
            <person name="Yuen M.M."/>
            <person name="Liao N.Y."/>
            <person name="Docking T.R."/>
            <person name="Chan S.K."/>
            <person name="Taylor G.A."/>
            <person name="Palmquist D.L."/>
            <person name="Jackman S.D."/>
            <person name="Nguyen A."/>
            <person name="Li M."/>
            <person name="Henderson H."/>
            <person name="Janes J.K."/>
            <person name="Zhao Y."/>
            <person name="Pandoh P."/>
            <person name="Moore R."/>
            <person name="Sperling F.A."/>
            <person name="Huber D.P."/>
            <person name="Birol I."/>
            <person name="Jones S.J."/>
            <person name="Bohlmann J."/>
        </authorList>
    </citation>
    <scope>NUCLEOTIDE SEQUENCE</scope>
</reference>
<dbReference type="GO" id="GO:0009653">
    <property type="term" value="P:anatomical structure morphogenesis"/>
    <property type="evidence" value="ECO:0007669"/>
    <property type="project" value="TreeGrafter"/>
</dbReference>
<dbReference type="SUPFAM" id="SSF49879">
    <property type="entry name" value="SMAD/FHA domain"/>
    <property type="match status" value="1"/>
</dbReference>
<dbReference type="InterPro" id="IPR008984">
    <property type="entry name" value="SMAD_FHA_dom_sf"/>
</dbReference>
<dbReference type="Gene3D" id="2.60.200.10">
    <property type="match status" value="1"/>
</dbReference>
<dbReference type="GO" id="GO:0000978">
    <property type="term" value="F:RNA polymerase II cis-regulatory region sequence-specific DNA binding"/>
    <property type="evidence" value="ECO:0007669"/>
    <property type="project" value="TreeGrafter"/>
</dbReference>